<dbReference type="EMBL" id="JASBWV010000004">
    <property type="protein sequence ID" value="KAJ9126569.1"/>
    <property type="molecule type" value="Genomic_DNA"/>
</dbReference>
<protein>
    <submittedName>
        <fullName evidence="1">Uncharacterized protein</fullName>
    </submittedName>
</protein>
<sequence>MFIIDTVFRSTTIITNGTQQGKKHSRAQSAGNEYSSQGRKLSTQRSALTESEKAILDFAKELKEESRDAEGVFQQLADWSEKLKTRLNDVQEKKAVSLLADNLQEWLTLSAGIIEACEKTRRLPEVIDDYKTRISQLSNDLRERDAALQALALQHQRQLNEISARTRQSEVSAARQYKDTETRLKADYEKEVQTWRVKYQTAQDSGNSAATALQEQQKRADALEEALNNARNEEITFKARAQKLQHKLSRKHDEHMQLQQQIQEYETEISNLKAEKQTSERRLREMTGLHSARRPASSRTRDALDSHYDSSVNISFAESYAHDADESLAVDSPILETPSRRIRKAHPTFRVIPAKESKQRSKDLENNNIVAPDSDEEQTVEHVRGDERMPKPFESRGHARNPFAKHTSHNADESDYQAHPLVGKSRLLHHFQPDIIDIPSSDPPSGPEFGPISPPPHKRKRPSPSENHFDRTEIRVVGGKRHDVVAAIFKKPTVHQKAAAVVGSRASGPKRIRRAIA</sequence>
<name>A0ACC2XT72_9TREE</name>
<gene>
    <name evidence="1" type="ORF">QFC24_001597</name>
</gene>
<keyword evidence="2" id="KW-1185">Reference proteome</keyword>
<organism evidence="1 2">
    <name type="scientific">Naganishia onofrii</name>
    <dbReference type="NCBI Taxonomy" id="1851511"/>
    <lineage>
        <taxon>Eukaryota</taxon>
        <taxon>Fungi</taxon>
        <taxon>Dikarya</taxon>
        <taxon>Basidiomycota</taxon>
        <taxon>Agaricomycotina</taxon>
        <taxon>Tremellomycetes</taxon>
        <taxon>Filobasidiales</taxon>
        <taxon>Filobasidiaceae</taxon>
        <taxon>Naganishia</taxon>
    </lineage>
</organism>
<accession>A0ACC2XT72</accession>
<evidence type="ECO:0000313" key="1">
    <source>
        <dbReference type="EMBL" id="KAJ9126569.1"/>
    </source>
</evidence>
<dbReference type="Proteomes" id="UP001234202">
    <property type="component" value="Unassembled WGS sequence"/>
</dbReference>
<proteinExistence type="predicted"/>
<evidence type="ECO:0000313" key="2">
    <source>
        <dbReference type="Proteomes" id="UP001234202"/>
    </source>
</evidence>
<reference evidence="1" key="1">
    <citation type="submission" date="2023-04" db="EMBL/GenBank/DDBJ databases">
        <title>Draft Genome sequencing of Naganishia species isolated from polar environments using Oxford Nanopore Technology.</title>
        <authorList>
            <person name="Leo P."/>
            <person name="Venkateswaran K."/>
        </authorList>
    </citation>
    <scope>NUCLEOTIDE SEQUENCE</scope>
    <source>
        <strain evidence="1">DBVPG 5303</strain>
    </source>
</reference>
<comment type="caution">
    <text evidence="1">The sequence shown here is derived from an EMBL/GenBank/DDBJ whole genome shotgun (WGS) entry which is preliminary data.</text>
</comment>